<protein>
    <submittedName>
        <fullName evidence="3">Uncharacterized protein</fullName>
    </submittedName>
</protein>
<organism evidence="3 4">
    <name type="scientific">Cimex lectularius</name>
    <name type="common">Bed bug</name>
    <name type="synonym">Acanthia lectularia</name>
    <dbReference type="NCBI Taxonomy" id="79782"/>
    <lineage>
        <taxon>Eukaryota</taxon>
        <taxon>Metazoa</taxon>
        <taxon>Ecdysozoa</taxon>
        <taxon>Arthropoda</taxon>
        <taxon>Hexapoda</taxon>
        <taxon>Insecta</taxon>
        <taxon>Pterygota</taxon>
        <taxon>Neoptera</taxon>
        <taxon>Paraneoptera</taxon>
        <taxon>Hemiptera</taxon>
        <taxon>Heteroptera</taxon>
        <taxon>Panheteroptera</taxon>
        <taxon>Cimicomorpha</taxon>
        <taxon>Cimicidae</taxon>
        <taxon>Cimex</taxon>
    </lineage>
</organism>
<sequence length="131" mass="14155">MSRLVSVFFLILILCRSDGADNHQEQDGSQPSKTEICLGSTEEESVCTELKEGTMDGIVSSFKNKQFLPKDSNSEKDVNVSSSATLPTTLGLDNATETMNFTVGSSTDVPSTTQQYEQNLETDSTNSSATE</sequence>
<name>A0A8I6R9H1_CIMLE</name>
<gene>
    <name evidence="3" type="primary">106661092</name>
</gene>
<proteinExistence type="predicted"/>
<accession>A0A8I6R9H1</accession>
<dbReference type="EnsemblMetazoa" id="XM_014384246.2">
    <property type="protein sequence ID" value="XP_014239732.1"/>
    <property type="gene ID" value="LOC106661092"/>
</dbReference>
<feature type="signal peptide" evidence="2">
    <location>
        <begin position="1"/>
        <end position="19"/>
    </location>
</feature>
<dbReference type="AlphaFoldDB" id="A0A8I6R9H1"/>
<feature type="region of interest" description="Disordered" evidence="1">
    <location>
        <begin position="101"/>
        <end position="131"/>
    </location>
</feature>
<reference evidence="3" key="1">
    <citation type="submission" date="2022-01" db="UniProtKB">
        <authorList>
            <consortium name="EnsemblMetazoa"/>
        </authorList>
    </citation>
    <scope>IDENTIFICATION</scope>
</reference>
<evidence type="ECO:0000313" key="4">
    <source>
        <dbReference type="Proteomes" id="UP000494040"/>
    </source>
</evidence>
<evidence type="ECO:0000313" key="3">
    <source>
        <dbReference type="EnsemblMetazoa" id="XP_014239732.1"/>
    </source>
</evidence>
<dbReference type="KEGG" id="clec:106661092"/>
<evidence type="ECO:0000256" key="1">
    <source>
        <dbReference type="SAM" id="MobiDB-lite"/>
    </source>
</evidence>
<evidence type="ECO:0000256" key="2">
    <source>
        <dbReference type="SAM" id="SignalP"/>
    </source>
</evidence>
<keyword evidence="2" id="KW-0732">Signal</keyword>
<keyword evidence="4" id="KW-1185">Reference proteome</keyword>
<dbReference type="Proteomes" id="UP000494040">
    <property type="component" value="Unassembled WGS sequence"/>
</dbReference>
<feature type="chain" id="PRO_5035231285" evidence="2">
    <location>
        <begin position="20"/>
        <end position="131"/>
    </location>
</feature>